<dbReference type="GO" id="GO:0048268">
    <property type="term" value="P:clathrin coat assembly"/>
    <property type="evidence" value="ECO:0007669"/>
    <property type="project" value="InterPro"/>
</dbReference>
<organism evidence="6 7">
    <name type="scientific">Vanilla planifolia</name>
    <name type="common">Vanilla</name>
    <dbReference type="NCBI Taxonomy" id="51239"/>
    <lineage>
        <taxon>Eukaryota</taxon>
        <taxon>Viridiplantae</taxon>
        <taxon>Streptophyta</taxon>
        <taxon>Embryophyta</taxon>
        <taxon>Tracheophyta</taxon>
        <taxon>Spermatophyta</taxon>
        <taxon>Magnoliopsida</taxon>
        <taxon>Liliopsida</taxon>
        <taxon>Asparagales</taxon>
        <taxon>Orchidaceae</taxon>
        <taxon>Vanilloideae</taxon>
        <taxon>Vanilleae</taxon>
        <taxon>Vanilla</taxon>
    </lineage>
</organism>
<gene>
    <name evidence="6" type="ORF">HPP92_016124</name>
</gene>
<keyword evidence="3" id="KW-0333">Golgi apparatus</keyword>
<comment type="subcellular location">
    <subcellularLocation>
        <location evidence="1">Cytoplasmic vesicle</location>
        <location evidence="1">Clathrin-coated vesicle</location>
    </subcellularLocation>
    <subcellularLocation>
        <location evidence="2">Golgi apparatus</location>
    </subcellularLocation>
</comment>
<protein>
    <recommendedName>
        <fullName evidence="5">ENTH domain-containing protein</fullName>
    </recommendedName>
</protein>
<dbReference type="GO" id="GO:0000149">
    <property type="term" value="F:SNARE binding"/>
    <property type="evidence" value="ECO:0007669"/>
    <property type="project" value="TreeGrafter"/>
</dbReference>
<evidence type="ECO:0000259" key="5">
    <source>
        <dbReference type="PROSITE" id="PS50942"/>
    </source>
</evidence>
<dbReference type="InterPro" id="IPR008942">
    <property type="entry name" value="ENTH_VHS"/>
</dbReference>
<accession>A0A835QGZ4</accession>
<evidence type="ECO:0000313" key="6">
    <source>
        <dbReference type="EMBL" id="KAG0469424.1"/>
    </source>
</evidence>
<dbReference type="Gene3D" id="1.20.58.150">
    <property type="entry name" value="ANTH domain"/>
    <property type="match status" value="1"/>
</dbReference>
<evidence type="ECO:0000313" key="7">
    <source>
        <dbReference type="Proteomes" id="UP000636800"/>
    </source>
</evidence>
<dbReference type="InterPro" id="IPR045192">
    <property type="entry name" value="AP180-like"/>
</dbReference>
<dbReference type="GO" id="GO:0072583">
    <property type="term" value="P:clathrin-dependent endocytosis"/>
    <property type="evidence" value="ECO:0007669"/>
    <property type="project" value="InterPro"/>
</dbReference>
<dbReference type="AlphaFoldDB" id="A0A835QGZ4"/>
<dbReference type="InterPro" id="IPR014712">
    <property type="entry name" value="ANTH_dom_sf"/>
</dbReference>
<dbReference type="OrthoDB" id="10262814at2759"/>
<sequence length="388" mass="43910">MKVKSKLTSALASIRDQLATMTKDATDGGQAILSDIEAAIARCTDHHDHPPDERNVNEILFLVSNAPGSITFLVRRLSEKIEASREPVVILKTLALLHRLLRGGDRFFEQDLRLLLSSGDLRINPHPCSNTFVISYSIFLQERVEWLINQSGKLEPVRPGELEQQAYGDKAVEWVLHKVSRCQVLLDRIMVCIQESRSLKQSQVSAFVINTMVRESIRVYDSFCESFDIVISSFSEIKKAARISALDILRKANIQTPKLQEFYGFCKRIVTGKNLEYPSLRVITAAEISSMEELEEASEDEELMKDIADKENQESQATKLQVYEDVSRSPFSRKLETKISTVWVEFDDGDSETSSFSVSGHDNRFRVGYYPSMEGESSRDNSKAMVLL</sequence>
<dbReference type="PANTHER" id="PTHR22951">
    <property type="entry name" value="CLATHRIN ASSEMBLY PROTEIN"/>
    <property type="match status" value="1"/>
</dbReference>
<feature type="domain" description="ENTH" evidence="5">
    <location>
        <begin position="28"/>
        <end position="161"/>
    </location>
</feature>
<name>A0A835QGZ4_VANPL</name>
<keyword evidence="4" id="KW-0968">Cytoplasmic vesicle</keyword>
<dbReference type="GO" id="GO:0030136">
    <property type="term" value="C:clathrin-coated vesicle"/>
    <property type="evidence" value="ECO:0007669"/>
    <property type="project" value="UniProtKB-SubCell"/>
</dbReference>
<dbReference type="SUPFAM" id="SSF48464">
    <property type="entry name" value="ENTH/VHS domain"/>
    <property type="match status" value="1"/>
</dbReference>
<dbReference type="GO" id="GO:0006900">
    <property type="term" value="P:vesicle budding from membrane"/>
    <property type="evidence" value="ECO:0007669"/>
    <property type="project" value="TreeGrafter"/>
</dbReference>
<dbReference type="GO" id="GO:0005794">
    <property type="term" value="C:Golgi apparatus"/>
    <property type="evidence" value="ECO:0007669"/>
    <property type="project" value="UniProtKB-SubCell"/>
</dbReference>
<keyword evidence="7" id="KW-1185">Reference proteome</keyword>
<dbReference type="Proteomes" id="UP000636800">
    <property type="component" value="Unassembled WGS sequence"/>
</dbReference>
<dbReference type="InterPro" id="IPR011417">
    <property type="entry name" value="ANTH_dom"/>
</dbReference>
<evidence type="ECO:0000256" key="3">
    <source>
        <dbReference type="ARBA" id="ARBA00023034"/>
    </source>
</evidence>
<dbReference type="GO" id="GO:0005546">
    <property type="term" value="F:phosphatidylinositol-4,5-bisphosphate binding"/>
    <property type="evidence" value="ECO:0007669"/>
    <property type="project" value="TreeGrafter"/>
</dbReference>
<dbReference type="PROSITE" id="PS50942">
    <property type="entry name" value="ENTH"/>
    <property type="match status" value="1"/>
</dbReference>
<dbReference type="Gene3D" id="1.25.40.90">
    <property type="match status" value="1"/>
</dbReference>
<dbReference type="GO" id="GO:0005905">
    <property type="term" value="C:clathrin-coated pit"/>
    <property type="evidence" value="ECO:0007669"/>
    <property type="project" value="TreeGrafter"/>
</dbReference>
<dbReference type="GO" id="GO:0032050">
    <property type="term" value="F:clathrin heavy chain binding"/>
    <property type="evidence" value="ECO:0007669"/>
    <property type="project" value="TreeGrafter"/>
</dbReference>
<dbReference type="SMART" id="SM00273">
    <property type="entry name" value="ENTH"/>
    <property type="match status" value="1"/>
</dbReference>
<proteinExistence type="predicted"/>
<dbReference type="SUPFAM" id="SSF89009">
    <property type="entry name" value="GAT-like domain"/>
    <property type="match status" value="1"/>
</dbReference>
<evidence type="ECO:0000256" key="2">
    <source>
        <dbReference type="ARBA" id="ARBA00004555"/>
    </source>
</evidence>
<dbReference type="GO" id="GO:0005545">
    <property type="term" value="F:1-phosphatidylinositol binding"/>
    <property type="evidence" value="ECO:0007669"/>
    <property type="project" value="InterPro"/>
</dbReference>
<dbReference type="InterPro" id="IPR013809">
    <property type="entry name" value="ENTH"/>
</dbReference>
<evidence type="ECO:0000256" key="4">
    <source>
        <dbReference type="ARBA" id="ARBA00023329"/>
    </source>
</evidence>
<reference evidence="6 7" key="1">
    <citation type="journal article" date="2020" name="Nat. Food">
        <title>A phased Vanilla planifolia genome enables genetic improvement of flavour and production.</title>
        <authorList>
            <person name="Hasing T."/>
            <person name="Tang H."/>
            <person name="Brym M."/>
            <person name="Khazi F."/>
            <person name="Huang T."/>
            <person name="Chambers A.H."/>
        </authorList>
    </citation>
    <scope>NUCLEOTIDE SEQUENCE [LARGE SCALE GENOMIC DNA]</scope>
    <source>
        <tissue evidence="6">Leaf</tissue>
    </source>
</reference>
<dbReference type="Pfam" id="PF07651">
    <property type="entry name" value="ANTH"/>
    <property type="match status" value="1"/>
</dbReference>
<evidence type="ECO:0000256" key="1">
    <source>
        <dbReference type="ARBA" id="ARBA00004132"/>
    </source>
</evidence>
<comment type="caution">
    <text evidence="6">The sequence shown here is derived from an EMBL/GenBank/DDBJ whole genome shotgun (WGS) entry which is preliminary data.</text>
</comment>
<dbReference type="PANTHER" id="PTHR22951:SF70">
    <property type="entry name" value="OS11G0244600 PROTEIN"/>
    <property type="match status" value="1"/>
</dbReference>
<dbReference type="EMBL" id="JADCNL010000008">
    <property type="protein sequence ID" value="KAG0469424.1"/>
    <property type="molecule type" value="Genomic_DNA"/>
</dbReference>